<feature type="transmembrane region" description="Helical" evidence="6">
    <location>
        <begin position="174"/>
        <end position="197"/>
    </location>
</feature>
<feature type="transmembrane region" description="Helical" evidence="6">
    <location>
        <begin position="347"/>
        <end position="369"/>
    </location>
</feature>
<gene>
    <name evidence="8" type="ORF">GMOD_00001229</name>
</gene>
<feature type="transmembrane region" description="Helical" evidence="6">
    <location>
        <begin position="209"/>
        <end position="230"/>
    </location>
</feature>
<dbReference type="EMBL" id="KE747810">
    <property type="protein sequence ID" value="RMZ67319.1"/>
    <property type="molecule type" value="Genomic_DNA"/>
</dbReference>
<evidence type="ECO:0000313" key="8">
    <source>
        <dbReference type="EMBL" id="RMZ67319.1"/>
    </source>
</evidence>
<feature type="transmembrane region" description="Helical" evidence="6">
    <location>
        <begin position="406"/>
        <end position="428"/>
    </location>
</feature>
<keyword evidence="2" id="KW-0813">Transport</keyword>
<keyword evidence="5 6" id="KW-0472">Membrane</keyword>
<sequence length="523" mass="57966">MGSPSTCSSLLFSLPRSFSNLKFAMASAKPAMHHEDMLEKQQVAHNEDIDSSHDGSGYECEFSEREQKKIIHRIDRRLVVTVGVLYCISLMDRTNLSAAAIAGMTVELKLNVLQGTISHYSIITIVFFASYIVFQPPATVICRYLGPRNFLSVIVILWGAVMIGMGFADSYGTMAALRVVLGILEAGFFPSCVYLLSTWYTRYDIGKRYSCFYILGSLASACAGILAYGLMQLKGRQGLNGWRWIFIIEGALTCFLGIVGYWALVDFPDKAHKSWKFLTEREAMFIIDRVNRDRGDAKPEPWSLAKFLHGGTDIKIWGFAMIFFNTTTVTYALAYFLPIILTENMGFTVGAAQCLVAPPYALAAIVMYGTGWAGDKYRIRGPIILFNMLLCLIGLPIMGFHKNAGVRYFGVFLTTAGANSNIPATMSYQANNIRGQWKRAFCSAILVGMGGVGGIAGGLVFRTQDKPGYEPGLYACIACCLLTIVIVCLITLRSWSLNKRADRGEIELEYNDDGDQKGFRYTY</sequence>
<evidence type="ECO:0000256" key="1">
    <source>
        <dbReference type="ARBA" id="ARBA00004141"/>
    </source>
</evidence>
<dbReference type="InterPro" id="IPR036259">
    <property type="entry name" value="MFS_trans_sf"/>
</dbReference>
<dbReference type="PROSITE" id="PS50850">
    <property type="entry name" value="MFS"/>
    <property type="match status" value="1"/>
</dbReference>
<accession>A0A3M7LYQ0</accession>
<proteinExistence type="predicted"/>
<dbReference type="Gene3D" id="1.20.1250.20">
    <property type="entry name" value="MFS general substrate transporter like domains"/>
    <property type="match status" value="2"/>
</dbReference>
<feature type="transmembrane region" description="Helical" evidence="6">
    <location>
        <begin position="78"/>
        <end position="105"/>
    </location>
</feature>
<dbReference type="SUPFAM" id="SSF103473">
    <property type="entry name" value="MFS general substrate transporter"/>
    <property type="match status" value="1"/>
</dbReference>
<evidence type="ECO:0000256" key="3">
    <source>
        <dbReference type="ARBA" id="ARBA00022692"/>
    </source>
</evidence>
<organism evidence="8 9">
    <name type="scientific">Pyrenophora seminiperda CCB06</name>
    <dbReference type="NCBI Taxonomy" id="1302712"/>
    <lineage>
        <taxon>Eukaryota</taxon>
        <taxon>Fungi</taxon>
        <taxon>Dikarya</taxon>
        <taxon>Ascomycota</taxon>
        <taxon>Pezizomycotina</taxon>
        <taxon>Dothideomycetes</taxon>
        <taxon>Pleosporomycetidae</taxon>
        <taxon>Pleosporales</taxon>
        <taxon>Pleosporineae</taxon>
        <taxon>Pleosporaceae</taxon>
        <taxon>Pyrenophora</taxon>
    </lineage>
</organism>
<keyword evidence="4 6" id="KW-1133">Transmembrane helix</keyword>
<dbReference type="PANTHER" id="PTHR43791:SF47">
    <property type="entry name" value="MAJOR FACILITATOR SUPERFAMILY (MFS) PROFILE DOMAIN-CONTAINING PROTEIN-RELATED"/>
    <property type="match status" value="1"/>
</dbReference>
<reference evidence="8 9" key="1">
    <citation type="journal article" date="2014" name="PLoS ONE">
        <title>De novo Genome Assembly of the Fungal Plant Pathogen Pyrenophora semeniperda.</title>
        <authorList>
            <person name="Soliai M.M."/>
            <person name="Meyer S.E."/>
            <person name="Udall J.A."/>
            <person name="Elzinga D.E."/>
            <person name="Hermansen R.A."/>
            <person name="Bodily P.M."/>
            <person name="Hart A.A."/>
            <person name="Coleman C.E."/>
        </authorList>
    </citation>
    <scope>NUCLEOTIDE SEQUENCE [LARGE SCALE GENOMIC DNA]</scope>
    <source>
        <strain evidence="8 9">CCB06</strain>
        <tissue evidence="8">Mycelium</tissue>
    </source>
</reference>
<evidence type="ECO:0000256" key="4">
    <source>
        <dbReference type="ARBA" id="ARBA00022989"/>
    </source>
</evidence>
<feature type="transmembrane region" description="Helical" evidence="6">
    <location>
        <begin position="381"/>
        <end position="400"/>
    </location>
</feature>
<comment type="subcellular location">
    <subcellularLocation>
        <location evidence="1">Membrane</location>
        <topology evidence="1">Multi-pass membrane protein</topology>
    </subcellularLocation>
</comment>
<dbReference type="AlphaFoldDB" id="A0A3M7LYQ0"/>
<evidence type="ECO:0000259" key="7">
    <source>
        <dbReference type="PROSITE" id="PS50850"/>
    </source>
</evidence>
<evidence type="ECO:0000256" key="6">
    <source>
        <dbReference type="SAM" id="Phobius"/>
    </source>
</evidence>
<keyword evidence="9" id="KW-1185">Reference proteome</keyword>
<dbReference type="FunFam" id="1.20.1250.20:FF:000511">
    <property type="entry name" value="MFS general substrate transporter"/>
    <property type="match status" value="1"/>
</dbReference>
<evidence type="ECO:0000256" key="5">
    <source>
        <dbReference type="ARBA" id="ARBA00023136"/>
    </source>
</evidence>
<feature type="transmembrane region" description="Helical" evidence="6">
    <location>
        <begin position="440"/>
        <end position="460"/>
    </location>
</feature>
<dbReference type="GO" id="GO:0016020">
    <property type="term" value="C:membrane"/>
    <property type="evidence" value="ECO:0007669"/>
    <property type="project" value="UniProtKB-SubCell"/>
</dbReference>
<dbReference type="PANTHER" id="PTHR43791">
    <property type="entry name" value="PERMEASE-RELATED"/>
    <property type="match status" value="1"/>
</dbReference>
<dbReference type="FunFam" id="1.20.1250.20:FF:000409">
    <property type="entry name" value="MFS general substrate transporter"/>
    <property type="match status" value="1"/>
</dbReference>
<dbReference type="Pfam" id="PF07690">
    <property type="entry name" value="MFS_1"/>
    <property type="match status" value="1"/>
</dbReference>
<dbReference type="OrthoDB" id="3639251at2759"/>
<feature type="transmembrane region" description="Helical" evidence="6">
    <location>
        <begin position="472"/>
        <end position="492"/>
    </location>
</feature>
<evidence type="ECO:0000313" key="9">
    <source>
        <dbReference type="Proteomes" id="UP000265663"/>
    </source>
</evidence>
<feature type="transmembrane region" description="Helical" evidence="6">
    <location>
        <begin position="242"/>
        <end position="264"/>
    </location>
</feature>
<dbReference type="InterPro" id="IPR011701">
    <property type="entry name" value="MFS"/>
</dbReference>
<dbReference type="Proteomes" id="UP000265663">
    <property type="component" value="Unassembled WGS sequence"/>
</dbReference>
<protein>
    <submittedName>
        <fullName evidence="8">Major facilitator superfamily transporter</fullName>
    </submittedName>
</protein>
<keyword evidence="3 6" id="KW-0812">Transmembrane</keyword>
<feature type="transmembrane region" description="Helical" evidence="6">
    <location>
        <begin position="117"/>
        <end position="138"/>
    </location>
</feature>
<feature type="transmembrane region" description="Helical" evidence="6">
    <location>
        <begin position="150"/>
        <end position="168"/>
    </location>
</feature>
<feature type="domain" description="Major facilitator superfamily (MFS) profile" evidence="7">
    <location>
        <begin position="78"/>
        <end position="495"/>
    </location>
</feature>
<dbReference type="GO" id="GO:0022857">
    <property type="term" value="F:transmembrane transporter activity"/>
    <property type="evidence" value="ECO:0007669"/>
    <property type="project" value="InterPro"/>
</dbReference>
<evidence type="ECO:0000256" key="2">
    <source>
        <dbReference type="ARBA" id="ARBA00022448"/>
    </source>
</evidence>
<feature type="transmembrane region" description="Helical" evidence="6">
    <location>
        <begin position="316"/>
        <end position="341"/>
    </location>
</feature>
<name>A0A3M7LYQ0_9PLEO</name>
<dbReference type="InterPro" id="IPR020846">
    <property type="entry name" value="MFS_dom"/>
</dbReference>